<protein>
    <submittedName>
        <fullName evidence="2">Uncharacterized protein</fullName>
    </submittedName>
</protein>
<dbReference type="STRING" id="29529.SAMN04488122_2947"/>
<dbReference type="Proteomes" id="UP000199310">
    <property type="component" value="Unassembled WGS sequence"/>
</dbReference>
<keyword evidence="3" id="KW-1185">Reference proteome</keyword>
<dbReference type="AlphaFoldDB" id="A0A1I0RK96"/>
<sequence length="65" mass="7371">MTGQPRENDKKVHIYLKINLLIISIYMLKLISECLLLRESNNAGGSVVIKVLAVQLYIPANSWMI</sequence>
<keyword evidence="1" id="KW-0472">Membrane</keyword>
<name>A0A1I0RK96_9BACT</name>
<reference evidence="3" key="1">
    <citation type="submission" date="2016-10" db="EMBL/GenBank/DDBJ databases">
        <authorList>
            <person name="Varghese N."/>
            <person name="Submissions S."/>
        </authorList>
    </citation>
    <scope>NUCLEOTIDE SEQUENCE [LARGE SCALE GENOMIC DNA]</scope>
    <source>
        <strain evidence="3">DSM 3695</strain>
    </source>
</reference>
<organism evidence="2 3">
    <name type="scientific">Chitinophaga arvensicola</name>
    <dbReference type="NCBI Taxonomy" id="29529"/>
    <lineage>
        <taxon>Bacteria</taxon>
        <taxon>Pseudomonadati</taxon>
        <taxon>Bacteroidota</taxon>
        <taxon>Chitinophagia</taxon>
        <taxon>Chitinophagales</taxon>
        <taxon>Chitinophagaceae</taxon>
        <taxon>Chitinophaga</taxon>
    </lineage>
</organism>
<evidence type="ECO:0000313" key="2">
    <source>
        <dbReference type="EMBL" id="SEW41241.1"/>
    </source>
</evidence>
<accession>A0A1I0RK96</accession>
<proteinExistence type="predicted"/>
<evidence type="ECO:0000313" key="3">
    <source>
        <dbReference type="Proteomes" id="UP000199310"/>
    </source>
</evidence>
<gene>
    <name evidence="2" type="ORF">SAMN04488122_2947</name>
</gene>
<keyword evidence="1" id="KW-0812">Transmembrane</keyword>
<feature type="transmembrane region" description="Helical" evidence="1">
    <location>
        <begin position="12"/>
        <end position="31"/>
    </location>
</feature>
<evidence type="ECO:0000256" key="1">
    <source>
        <dbReference type="SAM" id="Phobius"/>
    </source>
</evidence>
<keyword evidence="1" id="KW-1133">Transmembrane helix</keyword>
<dbReference type="EMBL" id="FOJG01000001">
    <property type="protein sequence ID" value="SEW41241.1"/>
    <property type="molecule type" value="Genomic_DNA"/>
</dbReference>